<keyword evidence="5" id="KW-1185">Reference proteome</keyword>
<dbReference type="eggNOG" id="KOG1474">
    <property type="taxonomic scope" value="Eukaryota"/>
</dbReference>
<dbReference type="STRING" id="5722.A2H2G8"/>
<gene>
    <name evidence="4" type="ORF">TVAG_390910</name>
</gene>
<keyword evidence="1 2" id="KW-0103">Bromodomain</keyword>
<protein>
    <submittedName>
        <fullName evidence="4">Bromodomain containing protein</fullName>
    </submittedName>
</protein>
<dbReference type="Proteomes" id="UP000001542">
    <property type="component" value="Unassembled WGS sequence"/>
</dbReference>
<proteinExistence type="predicted"/>
<evidence type="ECO:0000313" key="5">
    <source>
        <dbReference type="Proteomes" id="UP000001542"/>
    </source>
</evidence>
<reference evidence="4" key="2">
    <citation type="journal article" date="2007" name="Science">
        <title>Draft genome sequence of the sexually transmitted pathogen Trichomonas vaginalis.</title>
        <authorList>
            <person name="Carlton J.M."/>
            <person name="Hirt R.P."/>
            <person name="Silva J.C."/>
            <person name="Delcher A.L."/>
            <person name="Schatz M."/>
            <person name="Zhao Q."/>
            <person name="Wortman J.R."/>
            <person name="Bidwell S.L."/>
            <person name="Alsmark U.C.M."/>
            <person name="Besteiro S."/>
            <person name="Sicheritz-Ponten T."/>
            <person name="Noel C.J."/>
            <person name="Dacks J.B."/>
            <person name="Foster P.G."/>
            <person name="Simillion C."/>
            <person name="Van de Peer Y."/>
            <person name="Miranda-Saavedra D."/>
            <person name="Barton G.J."/>
            <person name="Westrop G.D."/>
            <person name="Mueller S."/>
            <person name="Dessi D."/>
            <person name="Fiori P.L."/>
            <person name="Ren Q."/>
            <person name="Paulsen I."/>
            <person name="Zhang H."/>
            <person name="Bastida-Corcuera F.D."/>
            <person name="Simoes-Barbosa A."/>
            <person name="Brown M.T."/>
            <person name="Hayes R.D."/>
            <person name="Mukherjee M."/>
            <person name="Okumura C.Y."/>
            <person name="Schneider R."/>
            <person name="Smith A.J."/>
            <person name="Vanacova S."/>
            <person name="Villalvazo M."/>
            <person name="Haas B.J."/>
            <person name="Pertea M."/>
            <person name="Feldblyum T.V."/>
            <person name="Utterback T.R."/>
            <person name="Shu C.L."/>
            <person name="Osoegawa K."/>
            <person name="de Jong P.J."/>
            <person name="Hrdy I."/>
            <person name="Horvathova L."/>
            <person name="Zubacova Z."/>
            <person name="Dolezal P."/>
            <person name="Malik S.B."/>
            <person name="Logsdon J.M. Jr."/>
            <person name="Henze K."/>
            <person name="Gupta A."/>
            <person name="Wang C.C."/>
            <person name="Dunne R.L."/>
            <person name="Upcroft J.A."/>
            <person name="Upcroft P."/>
            <person name="White O."/>
            <person name="Salzberg S.L."/>
            <person name="Tang P."/>
            <person name="Chiu C.-H."/>
            <person name="Lee Y.-S."/>
            <person name="Embley T.M."/>
            <person name="Coombs G.H."/>
            <person name="Mottram J.C."/>
            <person name="Tachezy J."/>
            <person name="Fraser-Liggett C.M."/>
            <person name="Johnson P.J."/>
        </authorList>
    </citation>
    <scope>NUCLEOTIDE SEQUENCE [LARGE SCALE GENOMIC DNA]</scope>
    <source>
        <strain evidence="4">G3</strain>
    </source>
</reference>
<dbReference type="VEuPathDB" id="TrichDB:TVAG_390910"/>
<evidence type="ECO:0000313" key="4">
    <source>
        <dbReference type="EMBL" id="EAX76399.1"/>
    </source>
</evidence>
<dbReference type="VEuPathDB" id="TrichDB:TVAGG3_0515430"/>
<dbReference type="InterPro" id="IPR036427">
    <property type="entry name" value="Bromodomain-like_sf"/>
</dbReference>
<evidence type="ECO:0000259" key="3">
    <source>
        <dbReference type="PROSITE" id="PS50014"/>
    </source>
</evidence>
<dbReference type="PRINTS" id="PR00503">
    <property type="entry name" value="BROMODOMAIN"/>
</dbReference>
<dbReference type="InParanoid" id="A2H2G8"/>
<name>A2H2G8_TRIV3</name>
<dbReference type="SMR" id="A2H2G8"/>
<reference evidence="4" key="1">
    <citation type="submission" date="2006-10" db="EMBL/GenBank/DDBJ databases">
        <authorList>
            <person name="Amadeo P."/>
            <person name="Zhao Q."/>
            <person name="Wortman J."/>
            <person name="Fraser-Liggett C."/>
            <person name="Carlton J."/>
        </authorList>
    </citation>
    <scope>NUCLEOTIDE SEQUENCE</scope>
    <source>
        <strain evidence="4">G3</strain>
    </source>
</reference>
<evidence type="ECO:0000256" key="2">
    <source>
        <dbReference type="PROSITE-ProRule" id="PRU00035"/>
    </source>
</evidence>
<dbReference type="PANTHER" id="PTHR45926">
    <property type="entry name" value="OSJNBA0053K19.4 PROTEIN"/>
    <property type="match status" value="1"/>
</dbReference>
<dbReference type="Gene3D" id="1.20.920.10">
    <property type="entry name" value="Bromodomain-like"/>
    <property type="match status" value="1"/>
</dbReference>
<dbReference type="SUPFAM" id="SSF47370">
    <property type="entry name" value="Bromodomain"/>
    <property type="match status" value="1"/>
</dbReference>
<dbReference type="PROSITE" id="PS50014">
    <property type="entry name" value="BROMODOMAIN_2"/>
    <property type="match status" value="1"/>
</dbReference>
<accession>A2H2G8</accession>
<dbReference type="AlphaFoldDB" id="A2H2G8"/>
<dbReference type="OrthoDB" id="21449at2759"/>
<dbReference type="InterPro" id="IPR001487">
    <property type="entry name" value="Bromodomain"/>
</dbReference>
<sequence length="215" mass="24811">MTVNVWELITNFMTIFNEGPLNKAFLNPVDPEKDQLSDYYNIITQPMDLTTVKNKVLNREYKTPDQWYNDMCLIYQNAITYHSSKNNQHWCDIAAFLLKDFKDLASQYNYATLSDWNSIYTAEMKKLGQLLEKSSVAQGIDDFVSRCVKRAEKMQPIPPQDVPIMVKSLETCLEDPEQSVAYLPYSKDTIDLNSRKEADTLTITSQTYNNSPQCS</sequence>
<dbReference type="SMART" id="SM00297">
    <property type="entry name" value="BROMO"/>
    <property type="match status" value="1"/>
</dbReference>
<dbReference type="EMBL" id="DS124668">
    <property type="protein sequence ID" value="EAX76399.1"/>
    <property type="molecule type" value="Genomic_DNA"/>
</dbReference>
<dbReference type="Pfam" id="PF00439">
    <property type="entry name" value="Bromodomain"/>
    <property type="match status" value="1"/>
</dbReference>
<dbReference type="InterPro" id="IPR018359">
    <property type="entry name" value="Bromodomain_CS"/>
</dbReference>
<dbReference type="PROSITE" id="PS00633">
    <property type="entry name" value="BROMODOMAIN_1"/>
    <property type="match status" value="1"/>
</dbReference>
<organism evidence="4 5">
    <name type="scientific">Trichomonas vaginalis (strain ATCC PRA-98 / G3)</name>
    <dbReference type="NCBI Taxonomy" id="412133"/>
    <lineage>
        <taxon>Eukaryota</taxon>
        <taxon>Metamonada</taxon>
        <taxon>Parabasalia</taxon>
        <taxon>Trichomonadida</taxon>
        <taxon>Trichomonadidae</taxon>
        <taxon>Trichomonas</taxon>
    </lineage>
</organism>
<evidence type="ECO:0000256" key="1">
    <source>
        <dbReference type="ARBA" id="ARBA00023117"/>
    </source>
</evidence>
<feature type="domain" description="Bromo" evidence="3">
    <location>
        <begin position="17"/>
        <end position="89"/>
    </location>
</feature>